<feature type="active site" description="Proton donor/acceptor" evidence="2">
    <location>
        <position position="82"/>
    </location>
</feature>
<dbReference type="SMART" id="SM00855">
    <property type="entry name" value="PGAM"/>
    <property type="match status" value="1"/>
</dbReference>
<dbReference type="GO" id="GO:0043456">
    <property type="term" value="P:regulation of pentose-phosphate shunt"/>
    <property type="evidence" value="ECO:0007669"/>
    <property type="project" value="TreeGrafter"/>
</dbReference>
<evidence type="ECO:0000313" key="5">
    <source>
        <dbReference type="Proteomes" id="UP000056252"/>
    </source>
</evidence>
<dbReference type="Proteomes" id="UP000056252">
    <property type="component" value="Chromosome"/>
</dbReference>
<dbReference type="PANTHER" id="PTHR46517:SF1">
    <property type="entry name" value="FRUCTOSE-2,6-BISPHOSPHATASE TIGAR"/>
    <property type="match status" value="1"/>
</dbReference>
<name>A0A0S2KK13_9BACT</name>
<dbReference type="GO" id="GO:0004331">
    <property type="term" value="F:fructose-2,6-bisphosphate 2-phosphatase activity"/>
    <property type="evidence" value="ECO:0007669"/>
    <property type="project" value="TreeGrafter"/>
</dbReference>
<dbReference type="InterPro" id="IPR029033">
    <property type="entry name" value="His_PPase_superfam"/>
</dbReference>
<organism evidence="4 5">
    <name type="scientific">Hoylesella enoeca</name>
    <dbReference type="NCBI Taxonomy" id="76123"/>
    <lineage>
        <taxon>Bacteria</taxon>
        <taxon>Pseudomonadati</taxon>
        <taxon>Bacteroidota</taxon>
        <taxon>Bacteroidia</taxon>
        <taxon>Bacteroidales</taxon>
        <taxon>Prevotellaceae</taxon>
        <taxon>Hoylesella</taxon>
    </lineage>
</organism>
<evidence type="ECO:0000256" key="2">
    <source>
        <dbReference type="PIRSR" id="PIRSR613078-1"/>
    </source>
</evidence>
<feature type="binding site" evidence="3">
    <location>
        <position position="58"/>
    </location>
    <ligand>
        <name>substrate</name>
    </ligand>
</feature>
<dbReference type="Pfam" id="PF00300">
    <property type="entry name" value="His_Phos_1"/>
    <property type="match status" value="1"/>
</dbReference>
<dbReference type="PANTHER" id="PTHR46517">
    <property type="entry name" value="FRUCTOSE-2,6-BISPHOSPHATASE TIGAR"/>
    <property type="match status" value="1"/>
</dbReference>
<feature type="binding site" evidence="3">
    <location>
        <begin position="8"/>
        <end position="15"/>
    </location>
    <ligand>
        <name>substrate</name>
    </ligand>
</feature>
<dbReference type="Gene3D" id="3.40.50.1240">
    <property type="entry name" value="Phosphoglycerate mutase-like"/>
    <property type="match status" value="1"/>
</dbReference>
<dbReference type="GO" id="GO:0045820">
    <property type="term" value="P:negative regulation of glycolytic process"/>
    <property type="evidence" value="ECO:0007669"/>
    <property type="project" value="TreeGrafter"/>
</dbReference>
<dbReference type="EMBL" id="CP013195">
    <property type="protein sequence ID" value="ALO48322.1"/>
    <property type="molecule type" value="Genomic_DNA"/>
</dbReference>
<dbReference type="STRING" id="76123.AS203_03840"/>
<accession>A0A0S2KK13</accession>
<evidence type="ECO:0000256" key="1">
    <source>
        <dbReference type="ARBA" id="ARBA00022801"/>
    </source>
</evidence>
<feature type="active site" description="Tele-phosphohistidine intermediate" evidence="2">
    <location>
        <position position="9"/>
    </location>
</feature>
<proteinExistence type="predicted"/>
<dbReference type="KEGG" id="peo:AS203_03840"/>
<keyword evidence="5" id="KW-1185">Reference proteome</keyword>
<dbReference type="eggNOG" id="COG0406">
    <property type="taxonomic scope" value="Bacteria"/>
</dbReference>
<dbReference type="PROSITE" id="PS00175">
    <property type="entry name" value="PG_MUTASE"/>
    <property type="match status" value="1"/>
</dbReference>
<evidence type="ECO:0000313" key="4">
    <source>
        <dbReference type="EMBL" id="ALO48322.1"/>
    </source>
</evidence>
<dbReference type="InterPro" id="IPR013078">
    <property type="entry name" value="His_Pase_superF_clade-1"/>
</dbReference>
<sequence length="168" mass="18851">MTTLYLVRHGETVDNVRQILQGQRPGELNDTGVRQAQAVCDKMREVAIDAFIASDLARSYATCEIIAKPHHKEVRTSSLLRERDWGDFTGAFIPDLKGKTWPANVETLDAIKARAQRFLDKLKSDYPNQTVLAVGHGIINKAIQSVFYGKPMTEIQKMANAEVRVLKL</sequence>
<dbReference type="InterPro" id="IPR001345">
    <property type="entry name" value="PG/BPGM_mutase_AS"/>
</dbReference>
<dbReference type="OrthoDB" id="9782128at2"/>
<dbReference type="CDD" id="cd07067">
    <property type="entry name" value="HP_PGM_like"/>
    <property type="match status" value="1"/>
</dbReference>
<protein>
    <submittedName>
        <fullName evidence="4">Phosphoglycerate mutase</fullName>
    </submittedName>
</protein>
<evidence type="ECO:0000256" key="3">
    <source>
        <dbReference type="PIRSR" id="PIRSR613078-2"/>
    </source>
</evidence>
<dbReference type="SUPFAM" id="SSF53254">
    <property type="entry name" value="Phosphoglycerate mutase-like"/>
    <property type="match status" value="1"/>
</dbReference>
<reference evidence="5" key="1">
    <citation type="submission" date="2015-11" db="EMBL/GenBank/DDBJ databases">
        <authorList>
            <person name="Holder M.E."/>
            <person name="Ajami N.J."/>
            <person name="Petrosino J.F."/>
        </authorList>
    </citation>
    <scope>NUCLEOTIDE SEQUENCE [LARGE SCALE GENOMIC DNA]</scope>
    <source>
        <strain evidence="5">F0113</strain>
    </source>
</reference>
<dbReference type="AlphaFoldDB" id="A0A0S2KK13"/>
<gene>
    <name evidence="4" type="ORF">AS203_03840</name>
</gene>
<dbReference type="GO" id="GO:0005829">
    <property type="term" value="C:cytosol"/>
    <property type="evidence" value="ECO:0007669"/>
    <property type="project" value="TreeGrafter"/>
</dbReference>
<keyword evidence="1" id="KW-0378">Hydrolase</keyword>
<dbReference type="InterPro" id="IPR051695">
    <property type="entry name" value="Phosphoglycerate_Mutase"/>
</dbReference>
<dbReference type="RefSeq" id="WP_060544206.1">
    <property type="nucleotide sequence ID" value="NZ_CP013195.1"/>
</dbReference>